<dbReference type="Gene3D" id="2.40.30.170">
    <property type="match status" value="1"/>
</dbReference>
<dbReference type="Proteomes" id="UP000277577">
    <property type="component" value="Chromosome"/>
</dbReference>
<dbReference type="InterPro" id="IPR006143">
    <property type="entry name" value="RND_pump_MFP"/>
</dbReference>
<dbReference type="Gene3D" id="2.40.50.100">
    <property type="match status" value="1"/>
</dbReference>
<keyword evidence="9" id="KW-1185">Reference proteome</keyword>
<dbReference type="Gene3D" id="1.10.287.470">
    <property type="entry name" value="Helix hairpin bin"/>
    <property type="match status" value="1"/>
</dbReference>
<dbReference type="SUPFAM" id="SSF111369">
    <property type="entry name" value="HlyD-like secretion proteins"/>
    <property type="match status" value="1"/>
</dbReference>
<dbReference type="NCBIfam" id="TIGR01730">
    <property type="entry name" value="RND_mfp"/>
    <property type="match status" value="1"/>
</dbReference>
<evidence type="ECO:0000259" key="4">
    <source>
        <dbReference type="Pfam" id="PF25917"/>
    </source>
</evidence>
<dbReference type="EMBL" id="LR134173">
    <property type="protein sequence ID" value="VEB35285.1"/>
    <property type="molecule type" value="Genomic_DNA"/>
</dbReference>
<proteinExistence type="inferred from homology"/>
<sequence length="358" mass="39560">MRKLVSSRVYYFILLIVSAFGISCSQNDKNHTPRQTRPVKAIQIGNTNAFNGRAFPGRARAFQQVNLSFNVSGSLIELPVKIGDNVKKGSLIAKLDPLEFEAKLQSAQAEFTRDQQNFLRAQALVGKGHISKADYDLLKAKLGVSKANQDLAEKSLKDSVLKAPFDGKISTLYVENYQTIASKQNIARLLDTSQIEMVLQMPEGVISYIPNVKDIVVHFDSFPNVAIPAQIKEISNEASPETRTYPVTLIMQQPKDVEILPGMAGKATGHIEQTKNTQNKFTIPSSAVVTTDSEKKTYVWIINPKTYQVHRCQIQIGELTPTGISVIKGLHAGEWVVTAGIHSLEEGEKVTILNEQDN</sequence>
<gene>
    <name evidence="7" type="primary">macA_2</name>
    <name evidence="6" type="ORF">Lche_0283</name>
    <name evidence="7" type="ORF">NCTC11976_01278</name>
</gene>
<evidence type="ECO:0000313" key="6">
    <source>
        <dbReference type="EMBL" id="KTC82603.1"/>
    </source>
</evidence>
<keyword evidence="3" id="KW-0813">Transport</keyword>
<dbReference type="AlphaFoldDB" id="A0A0W0SHD6"/>
<dbReference type="RefSeq" id="WP_028381235.1">
    <property type="nucleotide sequence ID" value="NZ_CAAAIT010000004.1"/>
</dbReference>
<dbReference type="STRING" id="28084.Lche_0283"/>
<evidence type="ECO:0000256" key="3">
    <source>
        <dbReference type="ARBA" id="ARBA00022448"/>
    </source>
</evidence>
<dbReference type="InterPro" id="IPR058627">
    <property type="entry name" value="MdtA-like_C"/>
</dbReference>
<dbReference type="PANTHER" id="PTHR30469:SF20">
    <property type="entry name" value="EFFLUX RND TRANSPORTER PERIPLASMIC ADAPTOR SUBUNIT"/>
    <property type="match status" value="1"/>
</dbReference>
<dbReference type="EMBL" id="LNXW01000008">
    <property type="protein sequence ID" value="KTC82603.1"/>
    <property type="molecule type" value="Genomic_DNA"/>
</dbReference>
<evidence type="ECO:0000313" key="8">
    <source>
        <dbReference type="Proteomes" id="UP000054921"/>
    </source>
</evidence>
<comment type="similarity">
    <text evidence="2">Belongs to the membrane fusion protein (MFP) (TC 8.A.1) family.</text>
</comment>
<reference evidence="6 8" key="1">
    <citation type="submission" date="2015-11" db="EMBL/GenBank/DDBJ databases">
        <title>Genomic analysis of 38 Legionella species identifies large and diverse effector repertoires.</title>
        <authorList>
            <person name="Burstein D."/>
            <person name="Amaro F."/>
            <person name="Zusman T."/>
            <person name="Lifshitz Z."/>
            <person name="Cohen O."/>
            <person name="Gilbert J.A."/>
            <person name="Pupko T."/>
            <person name="Shuman H.A."/>
            <person name="Segal G."/>
        </authorList>
    </citation>
    <scope>NUCLEOTIDE SEQUENCE [LARGE SCALE GENOMIC DNA]</scope>
    <source>
        <strain evidence="6 8">ORW</strain>
    </source>
</reference>
<protein>
    <submittedName>
        <fullName evidence="6">Hemolysin D</fullName>
    </submittedName>
</protein>
<name>A0A0W0SHD6_9GAMM</name>
<dbReference type="InterPro" id="IPR058625">
    <property type="entry name" value="MdtA-like_BSH"/>
</dbReference>
<accession>A0A0W0SHD6</accession>
<evidence type="ECO:0000313" key="7">
    <source>
        <dbReference type="EMBL" id="VEB35285.1"/>
    </source>
</evidence>
<dbReference type="Pfam" id="PF25967">
    <property type="entry name" value="RND-MFP_C"/>
    <property type="match status" value="1"/>
</dbReference>
<evidence type="ECO:0000256" key="2">
    <source>
        <dbReference type="ARBA" id="ARBA00009477"/>
    </source>
</evidence>
<feature type="domain" description="Multidrug resistance protein MdtA-like barrel-sandwich hybrid" evidence="4">
    <location>
        <begin position="64"/>
        <end position="187"/>
    </location>
</feature>
<reference evidence="7 9" key="2">
    <citation type="submission" date="2018-12" db="EMBL/GenBank/DDBJ databases">
        <authorList>
            <consortium name="Pathogen Informatics"/>
        </authorList>
    </citation>
    <scope>NUCLEOTIDE SEQUENCE [LARGE SCALE GENOMIC DNA]</scope>
    <source>
        <strain evidence="7 9">NCTC11976</strain>
    </source>
</reference>
<dbReference type="Proteomes" id="UP000054921">
    <property type="component" value="Unassembled WGS sequence"/>
</dbReference>
<dbReference type="PROSITE" id="PS51257">
    <property type="entry name" value="PROKAR_LIPOPROTEIN"/>
    <property type="match status" value="1"/>
</dbReference>
<dbReference type="PANTHER" id="PTHR30469">
    <property type="entry name" value="MULTIDRUG RESISTANCE PROTEIN MDTA"/>
    <property type="match status" value="1"/>
</dbReference>
<dbReference type="GO" id="GO:0015562">
    <property type="term" value="F:efflux transmembrane transporter activity"/>
    <property type="evidence" value="ECO:0007669"/>
    <property type="project" value="TreeGrafter"/>
</dbReference>
<evidence type="ECO:0000259" key="5">
    <source>
        <dbReference type="Pfam" id="PF25967"/>
    </source>
</evidence>
<dbReference type="GO" id="GO:1990281">
    <property type="term" value="C:efflux pump complex"/>
    <property type="evidence" value="ECO:0007669"/>
    <property type="project" value="TreeGrafter"/>
</dbReference>
<dbReference type="Gene3D" id="2.40.420.20">
    <property type="match status" value="1"/>
</dbReference>
<evidence type="ECO:0000313" key="9">
    <source>
        <dbReference type="Proteomes" id="UP000277577"/>
    </source>
</evidence>
<feature type="domain" description="Multidrug resistance protein MdtA-like C-terminal permuted SH3" evidence="5">
    <location>
        <begin position="282"/>
        <end position="341"/>
    </location>
</feature>
<organism evidence="6 8">
    <name type="scientific">Legionella cherrii</name>
    <dbReference type="NCBI Taxonomy" id="28084"/>
    <lineage>
        <taxon>Bacteria</taxon>
        <taxon>Pseudomonadati</taxon>
        <taxon>Pseudomonadota</taxon>
        <taxon>Gammaproteobacteria</taxon>
        <taxon>Legionellales</taxon>
        <taxon>Legionellaceae</taxon>
        <taxon>Legionella</taxon>
    </lineage>
</organism>
<dbReference type="PATRIC" id="fig|28084.5.peg.303"/>
<comment type="subcellular location">
    <subcellularLocation>
        <location evidence="1">Cell envelope</location>
    </subcellularLocation>
</comment>
<dbReference type="Pfam" id="PF25917">
    <property type="entry name" value="BSH_RND"/>
    <property type="match status" value="1"/>
</dbReference>
<evidence type="ECO:0000256" key="1">
    <source>
        <dbReference type="ARBA" id="ARBA00004196"/>
    </source>
</evidence>